<keyword evidence="2" id="KW-1185">Reference proteome</keyword>
<comment type="caution">
    <text evidence="1">The sequence shown here is derived from an EMBL/GenBank/DDBJ whole genome shotgun (WGS) entry which is preliminary data.</text>
</comment>
<organism evidence="1 2">
    <name type="scientific">Dichotomopilus funicola</name>
    <dbReference type="NCBI Taxonomy" id="1934379"/>
    <lineage>
        <taxon>Eukaryota</taxon>
        <taxon>Fungi</taxon>
        <taxon>Dikarya</taxon>
        <taxon>Ascomycota</taxon>
        <taxon>Pezizomycotina</taxon>
        <taxon>Sordariomycetes</taxon>
        <taxon>Sordariomycetidae</taxon>
        <taxon>Sordariales</taxon>
        <taxon>Chaetomiaceae</taxon>
        <taxon>Dichotomopilus</taxon>
    </lineage>
</organism>
<dbReference type="GeneID" id="87813309"/>
<accession>A0AAN6ZPL0</accession>
<protein>
    <submittedName>
        <fullName evidence="1">Uncharacterized protein</fullName>
    </submittedName>
</protein>
<evidence type="ECO:0000313" key="2">
    <source>
        <dbReference type="Proteomes" id="UP001302676"/>
    </source>
</evidence>
<sequence>MFRSTLRRLRPPQLADNLPAHLTNLQLPARAGAEVGLTGNQPHFMVCDKVIKFRKQHKVFLPFGLRTVPGHPLKCPVRVTFTSAHVFSFYHIKYLGPCEHALTQMLLDEYAEKKRARSLWVYAQAASVTDGSKAVVRVTSERIVKTATLKALNAAGYDSTGYRLDGTGNLLYGTMRVLVLEPKAAVNMKFETLVELLLSVFRKGVPGLRVFQHPEDESLTPSESESAA</sequence>
<dbReference type="RefSeq" id="XP_062638715.1">
    <property type="nucleotide sequence ID" value="XM_062776696.1"/>
</dbReference>
<dbReference type="AlphaFoldDB" id="A0AAN6ZPL0"/>
<name>A0AAN6ZPL0_9PEZI</name>
<reference evidence="1" key="1">
    <citation type="journal article" date="2023" name="Mol. Phylogenet. Evol.">
        <title>Genome-scale phylogeny and comparative genomics of the fungal order Sordariales.</title>
        <authorList>
            <person name="Hensen N."/>
            <person name="Bonometti L."/>
            <person name="Westerberg I."/>
            <person name="Brannstrom I.O."/>
            <person name="Guillou S."/>
            <person name="Cros-Aarteil S."/>
            <person name="Calhoun S."/>
            <person name="Haridas S."/>
            <person name="Kuo A."/>
            <person name="Mondo S."/>
            <person name="Pangilinan J."/>
            <person name="Riley R."/>
            <person name="LaButti K."/>
            <person name="Andreopoulos B."/>
            <person name="Lipzen A."/>
            <person name="Chen C."/>
            <person name="Yan M."/>
            <person name="Daum C."/>
            <person name="Ng V."/>
            <person name="Clum A."/>
            <person name="Steindorff A."/>
            <person name="Ohm R.A."/>
            <person name="Martin F."/>
            <person name="Silar P."/>
            <person name="Natvig D.O."/>
            <person name="Lalanne C."/>
            <person name="Gautier V."/>
            <person name="Ament-Velasquez S.L."/>
            <person name="Kruys A."/>
            <person name="Hutchinson M.I."/>
            <person name="Powell A.J."/>
            <person name="Barry K."/>
            <person name="Miller A.N."/>
            <person name="Grigoriev I.V."/>
            <person name="Debuchy R."/>
            <person name="Gladieux P."/>
            <person name="Hiltunen Thoren M."/>
            <person name="Johannesson H."/>
        </authorList>
    </citation>
    <scope>NUCLEOTIDE SEQUENCE</scope>
    <source>
        <strain evidence="1">CBS 141.50</strain>
    </source>
</reference>
<evidence type="ECO:0000313" key="1">
    <source>
        <dbReference type="EMBL" id="KAK4145344.1"/>
    </source>
</evidence>
<dbReference type="Proteomes" id="UP001302676">
    <property type="component" value="Unassembled WGS sequence"/>
</dbReference>
<reference evidence="1" key="2">
    <citation type="submission" date="2023-05" db="EMBL/GenBank/DDBJ databases">
        <authorList>
            <consortium name="Lawrence Berkeley National Laboratory"/>
            <person name="Steindorff A."/>
            <person name="Hensen N."/>
            <person name="Bonometti L."/>
            <person name="Westerberg I."/>
            <person name="Brannstrom I.O."/>
            <person name="Guillou S."/>
            <person name="Cros-Aarteil S."/>
            <person name="Calhoun S."/>
            <person name="Haridas S."/>
            <person name="Kuo A."/>
            <person name="Mondo S."/>
            <person name="Pangilinan J."/>
            <person name="Riley R."/>
            <person name="Labutti K."/>
            <person name="Andreopoulos B."/>
            <person name="Lipzen A."/>
            <person name="Chen C."/>
            <person name="Yanf M."/>
            <person name="Daum C."/>
            <person name="Ng V."/>
            <person name="Clum A."/>
            <person name="Ohm R."/>
            <person name="Martin F."/>
            <person name="Silar P."/>
            <person name="Natvig D."/>
            <person name="Lalanne C."/>
            <person name="Gautier V."/>
            <person name="Ament-Velasquez S.L."/>
            <person name="Kruys A."/>
            <person name="Hutchinson M.I."/>
            <person name="Powell A.J."/>
            <person name="Barry K."/>
            <person name="Miller A.N."/>
            <person name="Grigoriev I.V."/>
            <person name="Debuchy R."/>
            <person name="Gladieux P."/>
            <person name="Thoren M.H."/>
            <person name="Johannesson H."/>
        </authorList>
    </citation>
    <scope>NUCLEOTIDE SEQUENCE</scope>
    <source>
        <strain evidence="1">CBS 141.50</strain>
    </source>
</reference>
<proteinExistence type="predicted"/>
<dbReference type="EMBL" id="MU853569">
    <property type="protein sequence ID" value="KAK4145344.1"/>
    <property type="molecule type" value="Genomic_DNA"/>
</dbReference>
<gene>
    <name evidence="1" type="ORF">C8A04DRAFT_10741</name>
</gene>